<proteinExistence type="predicted"/>
<keyword evidence="3" id="KW-1185">Reference proteome</keyword>
<evidence type="ECO:0000313" key="3">
    <source>
        <dbReference type="Proteomes" id="UP000287033"/>
    </source>
</evidence>
<dbReference type="EMBL" id="BEZZ01149836">
    <property type="protein sequence ID" value="GCC44951.1"/>
    <property type="molecule type" value="Genomic_DNA"/>
</dbReference>
<protein>
    <submittedName>
        <fullName evidence="2">Uncharacterized protein</fullName>
    </submittedName>
</protein>
<dbReference type="AlphaFoldDB" id="A0A401TQK5"/>
<reference evidence="2 3" key="1">
    <citation type="journal article" date="2018" name="Nat. Ecol. Evol.">
        <title>Shark genomes provide insights into elasmobranch evolution and the origin of vertebrates.</title>
        <authorList>
            <person name="Hara Y"/>
            <person name="Yamaguchi K"/>
            <person name="Onimaru K"/>
            <person name="Kadota M"/>
            <person name="Koyanagi M"/>
            <person name="Keeley SD"/>
            <person name="Tatsumi K"/>
            <person name="Tanaka K"/>
            <person name="Motone F"/>
            <person name="Kageyama Y"/>
            <person name="Nozu R"/>
            <person name="Adachi N"/>
            <person name="Nishimura O"/>
            <person name="Nakagawa R"/>
            <person name="Tanegashima C"/>
            <person name="Kiyatake I"/>
            <person name="Matsumoto R"/>
            <person name="Murakumo K"/>
            <person name="Nishida K"/>
            <person name="Terakita A"/>
            <person name="Kuratani S"/>
            <person name="Sato K"/>
            <person name="Hyodo S Kuraku.S."/>
        </authorList>
    </citation>
    <scope>NUCLEOTIDE SEQUENCE [LARGE SCALE GENOMIC DNA]</scope>
</reference>
<gene>
    <name evidence="2" type="ORF">chiPu_0029168</name>
</gene>
<dbReference type="Proteomes" id="UP000287033">
    <property type="component" value="Unassembled WGS sequence"/>
</dbReference>
<sequence>MSANQTCLRRAMFVLTCVKTLNNARYQHATLPLGSRRNLNCVRLFAGRLLRSGDDTALFDGLKREPSTPSCWRKPGPIIPNVCCCATPGPRSRSSPNVVVMGPGLRQDDTVG</sequence>
<accession>A0A401TQK5</accession>
<organism evidence="2 3">
    <name type="scientific">Chiloscyllium punctatum</name>
    <name type="common">Brownbanded bambooshark</name>
    <name type="synonym">Hemiscyllium punctatum</name>
    <dbReference type="NCBI Taxonomy" id="137246"/>
    <lineage>
        <taxon>Eukaryota</taxon>
        <taxon>Metazoa</taxon>
        <taxon>Chordata</taxon>
        <taxon>Craniata</taxon>
        <taxon>Vertebrata</taxon>
        <taxon>Chondrichthyes</taxon>
        <taxon>Elasmobranchii</taxon>
        <taxon>Galeomorphii</taxon>
        <taxon>Galeoidea</taxon>
        <taxon>Orectolobiformes</taxon>
        <taxon>Hemiscylliidae</taxon>
        <taxon>Chiloscyllium</taxon>
    </lineage>
</organism>
<evidence type="ECO:0000256" key="1">
    <source>
        <dbReference type="SAM" id="MobiDB-lite"/>
    </source>
</evidence>
<name>A0A401TQK5_CHIPU</name>
<comment type="caution">
    <text evidence="2">The sequence shown here is derived from an EMBL/GenBank/DDBJ whole genome shotgun (WGS) entry which is preliminary data.</text>
</comment>
<feature type="region of interest" description="Disordered" evidence="1">
    <location>
        <begin position="90"/>
        <end position="112"/>
    </location>
</feature>
<evidence type="ECO:0000313" key="2">
    <source>
        <dbReference type="EMBL" id="GCC44951.1"/>
    </source>
</evidence>